<evidence type="ECO:0000313" key="5">
    <source>
        <dbReference type="Proteomes" id="UP000501991"/>
    </source>
</evidence>
<protein>
    <submittedName>
        <fullName evidence="4">DUF1566 domain-containing protein</fullName>
    </submittedName>
</protein>
<feature type="chain" id="PRO_5025512799" evidence="2">
    <location>
        <begin position="23"/>
        <end position="468"/>
    </location>
</feature>
<name>A0A6C1B8E5_9RHOO</name>
<dbReference type="Proteomes" id="UP000501991">
    <property type="component" value="Chromosome"/>
</dbReference>
<dbReference type="PANTHER" id="PTHR35812">
    <property type="entry name" value="LIPOPROTEIN"/>
    <property type="match status" value="1"/>
</dbReference>
<feature type="domain" description="Lcl C-terminal" evidence="3">
    <location>
        <begin position="320"/>
        <end position="415"/>
    </location>
</feature>
<dbReference type="KEGG" id="azq:G3580_13840"/>
<dbReference type="RefSeq" id="WP_173766426.1">
    <property type="nucleotide sequence ID" value="NZ_CP048836.1"/>
</dbReference>
<proteinExistence type="predicted"/>
<feature type="compositionally biased region" description="Basic and acidic residues" evidence="1">
    <location>
        <begin position="432"/>
        <end position="441"/>
    </location>
</feature>
<keyword evidence="5" id="KW-1185">Reference proteome</keyword>
<dbReference type="EMBL" id="CP048836">
    <property type="protein sequence ID" value="QID18610.1"/>
    <property type="molecule type" value="Genomic_DNA"/>
</dbReference>
<dbReference type="AlphaFoldDB" id="A0A6C1B8E5"/>
<sequence>MRWRRVLPAAGLLAGWVATGWAQSPPVGPPPEAFSACQGLREGTTCAFEAPHGTVRGTCRRMREPTPVCVPAGGPPGPDPLAGAPAARSPQGAAMRPPRGPQTPIASRYAGAVRVASRLPDTGQGSCFDDHRAIRCPAPGEPFYGQDAHYLGAPRDYRVNGDGTVTDRVTGLTWQQAHNPRRLGYRAAEAACRRLRLGGHDDWRLPSIRELYSLADFAGVTGQRAFIDPVFEIHPPDSDQLHGDRFAATHRPEMMGQTWSATRYRGQHWDRPGVQAAFFFNFLDGRIKQAPIDGDGPGLFYRCVRGPAWGANDLVANGDGTVTDRAFGLMWQQADDGRARTWGEALAYCEALTLGGHDDWRLPNAKALQSIVDYRRPQPAIDTSVFRIADPRGWFWSSTTHGEQPSEAVYVCFGKCTSVEGVDVHGAGAQRSDPKSGDPARYRAGRGGQHDAVRIRNDVRCVRSVDGP</sequence>
<organism evidence="4 5">
    <name type="scientific">Nitrogeniibacter mangrovi</name>
    <dbReference type="NCBI Taxonomy" id="2016596"/>
    <lineage>
        <taxon>Bacteria</taxon>
        <taxon>Pseudomonadati</taxon>
        <taxon>Pseudomonadota</taxon>
        <taxon>Betaproteobacteria</taxon>
        <taxon>Rhodocyclales</taxon>
        <taxon>Zoogloeaceae</taxon>
        <taxon>Nitrogeniibacter</taxon>
    </lineage>
</organism>
<reference evidence="4 5" key="1">
    <citation type="submission" date="2020-02" db="EMBL/GenBank/DDBJ databases">
        <title>Nitrogenibacter mangrovi gen. nov., sp. nov. isolated from mangrove sediment, a denitrifying betaproteobacterium.</title>
        <authorList>
            <person name="Liao H."/>
            <person name="Tian Y."/>
        </authorList>
    </citation>
    <scope>NUCLEOTIDE SEQUENCE [LARGE SCALE GENOMIC DNA]</scope>
    <source>
        <strain evidence="4 5">M9-3-2</strain>
    </source>
</reference>
<dbReference type="InterPro" id="IPR011460">
    <property type="entry name" value="Lcl_C"/>
</dbReference>
<evidence type="ECO:0000259" key="3">
    <source>
        <dbReference type="Pfam" id="PF07603"/>
    </source>
</evidence>
<evidence type="ECO:0000256" key="2">
    <source>
        <dbReference type="SAM" id="SignalP"/>
    </source>
</evidence>
<dbReference type="PANTHER" id="PTHR35812:SF1">
    <property type="entry name" value="LIPOPROTEIN"/>
    <property type="match status" value="1"/>
</dbReference>
<keyword evidence="2" id="KW-0732">Signal</keyword>
<feature type="region of interest" description="Disordered" evidence="1">
    <location>
        <begin position="426"/>
        <end position="449"/>
    </location>
</feature>
<accession>A0A6C1B8E5</accession>
<feature type="domain" description="Lcl C-terminal" evidence="3">
    <location>
        <begin position="163"/>
        <end position="305"/>
    </location>
</feature>
<evidence type="ECO:0000313" key="4">
    <source>
        <dbReference type="EMBL" id="QID18610.1"/>
    </source>
</evidence>
<dbReference type="Pfam" id="PF07603">
    <property type="entry name" value="Lcl_C"/>
    <property type="match status" value="2"/>
</dbReference>
<feature type="region of interest" description="Disordered" evidence="1">
    <location>
        <begin position="73"/>
        <end position="103"/>
    </location>
</feature>
<evidence type="ECO:0000256" key="1">
    <source>
        <dbReference type="SAM" id="MobiDB-lite"/>
    </source>
</evidence>
<feature type="signal peptide" evidence="2">
    <location>
        <begin position="1"/>
        <end position="22"/>
    </location>
</feature>
<gene>
    <name evidence="4" type="ORF">G3580_13840</name>
</gene>